<dbReference type="OrthoDB" id="3509362at2759"/>
<dbReference type="PANTHER" id="PTHR11695:SF294">
    <property type="entry name" value="RETICULON-4-INTERACTING PROTEIN 1, MITOCHONDRIAL"/>
    <property type="match status" value="1"/>
</dbReference>
<keyword evidence="2" id="KW-0551">Lipid droplet</keyword>
<comment type="subcellular location">
    <subcellularLocation>
        <location evidence="1">Lipid droplet</location>
    </subcellularLocation>
</comment>
<dbReference type="Pfam" id="PF13602">
    <property type="entry name" value="ADH_zinc_N_2"/>
    <property type="match status" value="1"/>
</dbReference>
<dbReference type="Proteomes" id="UP000182334">
    <property type="component" value="Chromosome II"/>
</dbReference>
<dbReference type="SUPFAM" id="SSF50129">
    <property type="entry name" value="GroES-like"/>
    <property type="match status" value="1"/>
</dbReference>
<dbReference type="SUPFAM" id="SSF51735">
    <property type="entry name" value="NAD(P)-binding Rossmann-fold domains"/>
    <property type="match status" value="1"/>
</dbReference>
<dbReference type="EMBL" id="LT635757">
    <property type="protein sequence ID" value="SGZ50817.1"/>
    <property type="molecule type" value="Genomic_DNA"/>
</dbReference>
<proteinExistence type="inferred from homology"/>
<dbReference type="Pfam" id="PF08240">
    <property type="entry name" value="ADH_N"/>
    <property type="match status" value="1"/>
</dbReference>
<evidence type="ECO:0000256" key="3">
    <source>
        <dbReference type="ARBA" id="ARBA00038249"/>
    </source>
</evidence>
<feature type="domain" description="Enoyl reductase (ER)" evidence="4">
    <location>
        <begin position="21"/>
        <end position="366"/>
    </location>
</feature>
<dbReference type="InterPro" id="IPR050700">
    <property type="entry name" value="YIM1/Zinc_Alcohol_DH_Fams"/>
</dbReference>
<dbReference type="InterPro" id="IPR013154">
    <property type="entry name" value="ADH-like_N"/>
</dbReference>
<keyword evidence="6" id="KW-1185">Reference proteome</keyword>
<dbReference type="Gene3D" id="3.40.50.720">
    <property type="entry name" value="NAD(P)-binding Rossmann-like Domain"/>
    <property type="match status" value="1"/>
</dbReference>
<organism evidence="5 6">
    <name type="scientific">Sungouiella intermedia</name>
    <dbReference type="NCBI Taxonomy" id="45354"/>
    <lineage>
        <taxon>Eukaryota</taxon>
        <taxon>Fungi</taxon>
        <taxon>Dikarya</taxon>
        <taxon>Ascomycota</taxon>
        <taxon>Saccharomycotina</taxon>
        <taxon>Pichiomycetes</taxon>
        <taxon>Metschnikowiaceae</taxon>
        <taxon>Sungouiella</taxon>
    </lineage>
</organism>
<name>A0A1L0BHD8_9ASCO</name>
<dbReference type="STRING" id="45354.A0A1L0BHD8"/>
<evidence type="ECO:0000256" key="1">
    <source>
        <dbReference type="ARBA" id="ARBA00004502"/>
    </source>
</evidence>
<dbReference type="PANTHER" id="PTHR11695">
    <property type="entry name" value="ALCOHOL DEHYDROGENASE RELATED"/>
    <property type="match status" value="1"/>
</dbReference>
<dbReference type="AlphaFoldDB" id="A0A1L0BHD8"/>
<dbReference type="InterPro" id="IPR020843">
    <property type="entry name" value="ER"/>
</dbReference>
<dbReference type="GO" id="GO:0005739">
    <property type="term" value="C:mitochondrion"/>
    <property type="evidence" value="ECO:0007669"/>
    <property type="project" value="TreeGrafter"/>
</dbReference>
<gene>
    <name evidence="5" type="ORF">SAMEA4029010_CIC11G00000000361</name>
</gene>
<sequence>MPLEFNAVRFKNKNTPLAIKKTSLPVKQDATGELEVASDRILVKVKAAALNPVDLLLKSAVIPLFSFSEKGFASDYSGDVVAIGASAAAKTSLKVGDKVCGINQVPFGDGTLGEYTLVNPFKKTGASIRRFPEKLTYEQAAAYPLVFGTAESLFDHSKHEKNGKNLNSFNKVLILGAGTSVGRFTVQLAKQVYGSEHIVVTCSGKTEPIARGYGATEVIDYTKHKNILNPVLESVKATGKFDAILDCCGNNDLFPQIGEIIKSRDVGGSYITLVGDAKIDYSKGIFPMLVKNLSAVFRGMKSRWGFLPYYYQLITLDGNDPWPDHVVEYFEKHNIEVTIDSVYDFDHFQQAVDKLESNRAVGKLVITL</sequence>
<evidence type="ECO:0000313" key="6">
    <source>
        <dbReference type="Proteomes" id="UP000182334"/>
    </source>
</evidence>
<evidence type="ECO:0000259" key="4">
    <source>
        <dbReference type="SMART" id="SM00829"/>
    </source>
</evidence>
<dbReference type="SMART" id="SM00829">
    <property type="entry name" value="PKS_ER"/>
    <property type="match status" value="1"/>
</dbReference>
<dbReference type="Gene3D" id="3.90.180.10">
    <property type="entry name" value="Medium-chain alcohol dehydrogenases, catalytic domain"/>
    <property type="match status" value="1"/>
</dbReference>
<dbReference type="GO" id="GO:0005811">
    <property type="term" value="C:lipid droplet"/>
    <property type="evidence" value="ECO:0007669"/>
    <property type="project" value="UniProtKB-SubCell"/>
</dbReference>
<reference evidence="5 6" key="1">
    <citation type="submission" date="2016-10" db="EMBL/GenBank/DDBJ databases">
        <authorList>
            <person name="de Groot N.N."/>
        </authorList>
    </citation>
    <scope>NUCLEOTIDE SEQUENCE [LARGE SCALE GENOMIC DNA]</scope>
    <source>
        <strain evidence="5 6">CBS 141442</strain>
    </source>
</reference>
<accession>A0A1L0BHD8</accession>
<dbReference type="InterPro" id="IPR011032">
    <property type="entry name" value="GroES-like_sf"/>
</dbReference>
<evidence type="ECO:0000313" key="5">
    <source>
        <dbReference type="EMBL" id="SGZ50817.1"/>
    </source>
</evidence>
<dbReference type="InterPro" id="IPR036291">
    <property type="entry name" value="NAD(P)-bd_dom_sf"/>
</dbReference>
<protein>
    <submittedName>
        <fullName evidence="5">CIC11C00000000361</fullName>
    </submittedName>
</protein>
<dbReference type="GO" id="GO:0016491">
    <property type="term" value="F:oxidoreductase activity"/>
    <property type="evidence" value="ECO:0007669"/>
    <property type="project" value="InterPro"/>
</dbReference>
<dbReference type="CDD" id="cd08247">
    <property type="entry name" value="AST1_like"/>
    <property type="match status" value="1"/>
</dbReference>
<comment type="similarity">
    <text evidence="3">Belongs to the YIM1 family.</text>
</comment>
<evidence type="ECO:0000256" key="2">
    <source>
        <dbReference type="ARBA" id="ARBA00022677"/>
    </source>
</evidence>